<dbReference type="PANTHER" id="PTHR43353:SF5">
    <property type="entry name" value="SUCCINATE-SEMIALDEHYDE DEHYDROGENASE, MITOCHONDRIAL"/>
    <property type="match status" value="1"/>
</dbReference>
<comment type="caution">
    <text evidence="4">The sequence shown here is derived from an EMBL/GenBank/DDBJ whole genome shotgun (WGS) entry which is preliminary data.</text>
</comment>
<protein>
    <recommendedName>
        <fullName evidence="3">Aldehyde dehydrogenase domain-containing protein</fullName>
    </recommendedName>
</protein>
<comment type="similarity">
    <text evidence="1">Belongs to the aldehyde dehydrogenase family.</text>
</comment>
<dbReference type="Pfam" id="PF00171">
    <property type="entry name" value="Aldedh"/>
    <property type="match status" value="1"/>
</dbReference>
<dbReference type="InterPro" id="IPR015590">
    <property type="entry name" value="Aldehyde_DH_dom"/>
</dbReference>
<dbReference type="AlphaFoldDB" id="A0A179BW97"/>
<keyword evidence="2" id="KW-0560">Oxidoreductase</keyword>
<dbReference type="InterPro" id="IPR050740">
    <property type="entry name" value="Aldehyde_DH_Superfamily"/>
</dbReference>
<dbReference type="InterPro" id="IPR016162">
    <property type="entry name" value="Ald_DH_N"/>
</dbReference>
<evidence type="ECO:0000256" key="2">
    <source>
        <dbReference type="ARBA" id="ARBA00023002"/>
    </source>
</evidence>
<sequence length="137" mass="15308">MCSITRNSDAGEFISQVSEKGAFQGLILLTCGVGPHHPLPRTDHYRGNRFRHIARIACRARRPVDWCLHVRALRGFPFIGTKFTENEKVRKLTFTGATSVGKILMLQGADEIMKRGAELGGNAPFIVFDRASRRVRA</sequence>
<dbReference type="Gene3D" id="3.40.605.10">
    <property type="entry name" value="Aldehyde Dehydrogenase, Chain A, domain 1"/>
    <property type="match status" value="1"/>
</dbReference>
<evidence type="ECO:0000256" key="1">
    <source>
        <dbReference type="ARBA" id="ARBA00009986"/>
    </source>
</evidence>
<evidence type="ECO:0000313" key="4">
    <source>
        <dbReference type="EMBL" id="OAP95972.1"/>
    </source>
</evidence>
<organism evidence="4">
    <name type="scientific">Rhizobium leguminosarum</name>
    <dbReference type="NCBI Taxonomy" id="384"/>
    <lineage>
        <taxon>Bacteria</taxon>
        <taxon>Pseudomonadati</taxon>
        <taxon>Pseudomonadota</taxon>
        <taxon>Alphaproteobacteria</taxon>
        <taxon>Hyphomicrobiales</taxon>
        <taxon>Rhizobiaceae</taxon>
        <taxon>Rhizobium/Agrobacterium group</taxon>
        <taxon>Rhizobium</taxon>
    </lineage>
</organism>
<dbReference type="EMBL" id="LWBS01000079">
    <property type="protein sequence ID" value="OAP95972.1"/>
    <property type="molecule type" value="Genomic_DNA"/>
</dbReference>
<proteinExistence type="inferred from homology"/>
<dbReference type="InterPro" id="IPR016161">
    <property type="entry name" value="Ald_DH/histidinol_DH"/>
</dbReference>
<reference evidence="4" key="1">
    <citation type="submission" date="2016-04" db="EMBL/GenBank/DDBJ databases">
        <title>Fast-growing isolate from the root nodules of Vavilovia formosa.</title>
        <authorList>
            <person name="Kimeklis A."/>
            <person name="Safronova V."/>
            <person name="Belimov A."/>
            <person name="Andronov E."/>
        </authorList>
    </citation>
    <scope>NUCLEOTIDE SEQUENCE [LARGE SCALE GENOMIC DNA]</scope>
    <source>
        <strain evidence="4">Vaf-46</strain>
    </source>
</reference>
<dbReference type="SUPFAM" id="SSF53720">
    <property type="entry name" value="ALDH-like"/>
    <property type="match status" value="1"/>
</dbReference>
<accession>A0A179BW97</accession>
<dbReference type="GO" id="GO:0004777">
    <property type="term" value="F:succinate-semialdehyde dehydrogenase (NAD+) activity"/>
    <property type="evidence" value="ECO:0007669"/>
    <property type="project" value="TreeGrafter"/>
</dbReference>
<dbReference type="GO" id="GO:0009450">
    <property type="term" value="P:gamma-aminobutyric acid catabolic process"/>
    <property type="evidence" value="ECO:0007669"/>
    <property type="project" value="TreeGrafter"/>
</dbReference>
<name>A0A179BW97_RHILE</name>
<dbReference type="PANTHER" id="PTHR43353">
    <property type="entry name" value="SUCCINATE-SEMIALDEHYDE DEHYDROGENASE, MITOCHONDRIAL"/>
    <property type="match status" value="1"/>
</dbReference>
<evidence type="ECO:0000259" key="3">
    <source>
        <dbReference type="Pfam" id="PF00171"/>
    </source>
</evidence>
<gene>
    <name evidence="4" type="ORF">A4U53_38775</name>
</gene>
<feature type="domain" description="Aldehyde dehydrogenase" evidence="3">
    <location>
        <begin position="79"/>
        <end position="131"/>
    </location>
</feature>